<keyword evidence="1" id="KW-0677">Repeat</keyword>
<proteinExistence type="predicted"/>
<evidence type="ECO:0000313" key="4">
    <source>
        <dbReference type="Proteomes" id="UP000288794"/>
    </source>
</evidence>
<dbReference type="Pfam" id="PF12796">
    <property type="entry name" value="Ank_2"/>
    <property type="match status" value="1"/>
</dbReference>
<keyword evidence="2" id="KW-0040">ANK repeat</keyword>
<accession>A0A443IDF8</accession>
<dbReference type="PANTHER" id="PTHR24198">
    <property type="entry name" value="ANKYRIN REPEAT AND PROTEIN KINASE DOMAIN-CONTAINING PROTEIN"/>
    <property type="match status" value="1"/>
</dbReference>
<protein>
    <submittedName>
        <fullName evidence="3">Uncharacterized protein</fullName>
    </submittedName>
</protein>
<sequence>MQVAGHIKNSRDMVNFASTSKSNHANMSESFHLLPPGEQQKHFLSAIMRDDVDALAFMLKSEPSQSGAIDAGLNMFHNLYGKESVVWLASLESRKANEIIGLLLDNTTTAPSLLIASNACKLTPSISADTALKLFERSFNGDPANFMSQSAELLHSSAQHGNIGTLRALLTMPQLGLDINALHQGTSLLTKSIRSHNLDMQKFLINETNINPNIRDESGSTPIHEAINESFSNRMGLADGGVDTVTALLKNKKLDVNMPHEPTGREPLGAMLHHLELATRATGSGGHIPLNMELKGTLILSLLLKKPELNVNAKDTEHGQTALHTCARIGFETGVKSLVNHPDIDIHAKCFQGNRPRAYASDPEIKKLLPKYGLVEKMKKTMK</sequence>
<reference evidence="3 4" key="1">
    <citation type="submission" date="2014-04" db="EMBL/GenBank/DDBJ databases">
        <title>Draft genome sequence of Pantoea beijingensis strain LMG 27579, an emerging pathogen to Pleurotus eryngii with potential industrial application.</title>
        <authorList>
            <person name="Xu F."/>
            <person name="Liu Y."/>
            <person name="Wang S."/>
            <person name="Yin Y."/>
            <person name="Ma Y."/>
            <person name="Zhao S."/>
            <person name="Rong C."/>
        </authorList>
    </citation>
    <scope>NUCLEOTIDE SEQUENCE [LARGE SCALE GENOMIC DNA]</scope>
    <source>
        <strain evidence="3 4">LMG 27579</strain>
    </source>
</reference>
<dbReference type="InterPro" id="IPR002110">
    <property type="entry name" value="Ankyrin_rpt"/>
</dbReference>
<dbReference type="EMBL" id="JMEE01000028">
    <property type="protein sequence ID" value="RWR02232.1"/>
    <property type="molecule type" value="Genomic_DNA"/>
</dbReference>
<dbReference type="Gene3D" id="1.25.40.20">
    <property type="entry name" value="Ankyrin repeat-containing domain"/>
    <property type="match status" value="2"/>
</dbReference>
<dbReference type="SMART" id="SM00248">
    <property type="entry name" value="ANK"/>
    <property type="match status" value="4"/>
</dbReference>
<dbReference type="AlphaFoldDB" id="A0A443IDF8"/>
<evidence type="ECO:0000256" key="2">
    <source>
        <dbReference type="ARBA" id="ARBA00023043"/>
    </source>
</evidence>
<dbReference type="SUPFAM" id="SSF48403">
    <property type="entry name" value="Ankyrin repeat"/>
    <property type="match status" value="1"/>
</dbReference>
<gene>
    <name evidence="3" type="ORF">ED28_09205</name>
</gene>
<name>A0A443IDF8_9GAMM</name>
<comment type="caution">
    <text evidence="3">The sequence shown here is derived from an EMBL/GenBank/DDBJ whole genome shotgun (WGS) entry which is preliminary data.</text>
</comment>
<evidence type="ECO:0000313" key="3">
    <source>
        <dbReference type="EMBL" id="RWR02232.1"/>
    </source>
</evidence>
<keyword evidence="4" id="KW-1185">Reference proteome</keyword>
<dbReference type="PANTHER" id="PTHR24198:SF165">
    <property type="entry name" value="ANKYRIN REPEAT-CONTAINING PROTEIN-RELATED"/>
    <property type="match status" value="1"/>
</dbReference>
<dbReference type="Proteomes" id="UP000288794">
    <property type="component" value="Unassembled WGS sequence"/>
</dbReference>
<organism evidence="3 4">
    <name type="scientific">[Pantoea] beijingensis</name>
    <dbReference type="NCBI Taxonomy" id="1324864"/>
    <lineage>
        <taxon>Bacteria</taxon>
        <taxon>Pseudomonadati</taxon>
        <taxon>Pseudomonadota</taxon>
        <taxon>Gammaproteobacteria</taxon>
        <taxon>Enterobacterales</taxon>
        <taxon>Erwiniaceae</taxon>
        <taxon>Erwinia</taxon>
    </lineage>
</organism>
<dbReference type="InterPro" id="IPR036770">
    <property type="entry name" value="Ankyrin_rpt-contain_sf"/>
</dbReference>
<evidence type="ECO:0000256" key="1">
    <source>
        <dbReference type="ARBA" id="ARBA00022737"/>
    </source>
</evidence>